<proteinExistence type="predicted"/>
<keyword evidence="1" id="KW-0812">Transmembrane</keyword>
<comment type="caution">
    <text evidence="2">The sequence shown here is derived from an EMBL/GenBank/DDBJ whole genome shotgun (WGS) entry which is preliminary data.</text>
</comment>
<dbReference type="RefSeq" id="WP_213890922.1">
    <property type="nucleotide sequence ID" value="NZ_JAGFNU010000016.1"/>
</dbReference>
<feature type="transmembrane region" description="Helical" evidence="1">
    <location>
        <begin position="7"/>
        <end position="30"/>
    </location>
</feature>
<dbReference type="Proteomes" id="UP001589683">
    <property type="component" value="Unassembled WGS sequence"/>
</dbReference>
<name>A0ABV5JEX8_9RHOB</name>
<organism evidence="2 3">
    <name type="scientific">Pseudohalocynthiibacter aestuariivivens</name>
    <dbReference type="NCBI Taxonomy" id="1591409"/>
    <lineage>
        <taxon>Bacteria</taxon>
        <taxon>Pseudomonadati</taxon>
        <taxon>Pseudomonadota</taxon>
        <taxon>Alphaproteobacteria</taxon>
        <taxon>Rhodobacterales</taxon>
        <taxon>Paracoccaceae</taxon>
        <taxon>Pseudohalocynthiibacter</taxon>
    </lineage>
</organism>
<accession>A0ABV5JEX8</accession>
<sequence length="72" mass="8102">MPLDKLVLIIICVIVAAGLTIWLGVLFVAALENPQIGFVAILPVALIGYIVWRVIAERMKNKEDDHYDRIEK</sequence>
<feature type="transmembrane region" description="Helical" evidence="1">
    <location>
        <begin position="36"/>
        <end position="55"/>
    </location>
</feature>
<gene>
    <name evidence="2" type="ORF">ACFFUT_09505</name>
</gene>
<reference evidence="2 3" key="1">
    <citation type="submission" date="2024-09" db="EMBL/GenBank/DDBJ databases">
        <authorList>
            <person name="Sun Q."/>
            <person name="Mori K."/>
        </authorList>
    </citation>
    <scope>NUCLEOTIDE SEQUENCE [LARGE SCALE GENOMIC DNA]</scope>
    <source>
        <strain evidence="2 3">CECT 8726</strain>
    </source>
</reference>
<evidence type="ECO:0000256" key="1">
    <source>
        <dbReference type="SAM" id="Phobius"/>
    </source>
</evidence>
<keyword evidence="1" id="KW-1133">Transmembrane helix</keyword>
<keyword evidence="1" id="KW-0472">Membrane</keyword>
<evidence type="ECO:0000313" key="3">
    <source>
        <dbReference type="Proteomes" id="UP001589683"/>
    </source>
</evidence>
<keyword evidence="3" id="KW-1185">Reference proteome</keyword>
<evidence type="ECO:0000313" key="2">
    <source>
        <dbReference type="EMBL" id="MFB9232018.1"/>
    </source>
</evidence>
<protein>
    <submittedName>
        <fullName evidence="2">Uncharacterized protein</fullName>
    </submittedName>
</protein>
<dbReference type="EMBL" id="JBHMEA010000035">
    <property type="protein sequence ID" value="MFB9232018.1"/>
    <property type="molecule type" value="Genomic_DNA"/>
</dbReference>